<evidence type="ECO:0000313" key="5">
    <source>
        <dbReference type="Proteomes" id="UP000327085"/>
    </source>
</evidence>
<reference evidence="5" key="1">
    <citation type="journal article" date="2020" name="Plant J.">
        <title>Transposons played a major role in the diversification between the closely related almond and peach genomes: results from the almond genome sequence.</title>
        <authorList>
            <person name="Alioto T."/>
            <person name="Alexiou K.G."/>
            <person name="Bardil A."/>
            <person name="Barteri F."/>
            <person name="Castanera R."/>
            <person name="Cruz F."/>
            <person name="Dhingra A."/>
            <person name="Duval H."/>
            <person name="Fernandez I Marti A."/>
            <person name="Frias L."/>
            <person name="Galan B."/>
            <person name="Garcia J.L."/>
            <person name="Howad W."/>
            <person name="Gomez-Garrido J."/>
            <person name="Gut M."/>
            <person name="Julca I."/>
            <person name="Morata J."/>
            <person name="Puigdomenech P."/>
            <person name="Ribeca P."/>
            <person name="Rubio Cabetas M.J."/>
            <person name="Vlasova A."/>
            <person name="Wirthensohn M."/>
            <person name="Garcia-Mas J."/>
            <person name="Gabaldon T."/>
            <person name="Casacuberta J.M."/>
            <person name="Arus P."/>
        </authorList>
    </citation>
    <scope>NUCLEOTIDE SEQUENCE [LARGE SCALE GENOMIC DNA]</scope>
    <source>
        <strain evidence="5">cv. Texas</strain>
    </source>
</reference>
<organism evidence="4 5">
    <name type="scientific">Prunus dulcis</name>
    <name type="common">Almond</name>
    <name type="synonym">Amygdalus dulcis</name>
    <dbReference type="NCBI Taxonomy" id="3755"/>
    <lineage>
        <taxon>Eukaryota</taxon>
        <taxon>Viridiplantae</taxon>
        <taxon>Streptophyta</taxon>
        <taxon>Embryophyta</taxon>
        <taxon>Tracheophyta</taxon>
        <taxon>Spermatophyta</taxon>
        <taxon>Magnoliopsida</taxon>
        <taxon>eudicotyledons</taxon>
        <taxon>Gunneridae</taxon>
        <taxon>Pentapetalae</taxon>
        <taxon>rosids</taxon>
        <taxon>fabids</taxon>
        <taxon>Rosales</taxon>
        <taxon>Rosaceae</taxon>
        <taxon>Amygdaloideae</taxon>
        <taxon>Amygdaleae</taxon>
        <taxon>Prunus</taxon>
    </lineage>
</organism>
<dbReference type="EMBL" id="CABIKO010000581">
    <property type="protein sequence ID" value="VVA37860.1"/>
    <property type="molecule type" value="Genomic_DNA"/>
</dbReference>
<keyword evidence="1" id="KW-0677">Repeat</keyword>
<dbReference type="GO" id="GO:0006952">
    <property type="term" value="P:defense response"/>
    <property type="evidence" value="ECO:0007669"/>
    <property type="project" value="InterPro"/>
</dbReference>
<evidence type="ECO:0000256" key="2">
    <source>
        <dbReference type="ARBA" id="ARBA00023027"/>
    </source>
</evidence>
<gene>
    <name evidence="4" type="ORF">ALMOND_2B015974</name>
</gene>
<feature type="domain" description="TIR" evidence="3">
    <location>
        <begin position="20"/>
        <end position="199"/>
    </location>
</feature>
<dbReference type="Proteomes" id="UP000327085">
    <property type="component" value="Chromosome 5"/>
</dbReference>
<dbReference type="AlphaFoldDB" id="A0A5E4GE20"/>
<dbReference type="SUPFAM" id="SSF52200">
    <property type="entry name" value="Toll/Interleukin receptor TIR domain"/>
    <property type="match status" value="1"/>
</dbReference>
<dbReference type="Pfam" id="PF01582">
    <property type="entry name" value="TIR"/>
    <property type="match status" value="1"/>
</dbReference>
<dbReference type="GO" id="GO:0007165">
    <property type="term" value="P:signal transduction"/>
    <property type="evidence" value="ECO:0007669"/>
    <property type="project" value="InterPro"/>
</dbReference>
<dbReference type="Gramene" id="VVA37860">
    <property type="protein sequence ID" value="VVA37860"/>
    <property type="gene ID" value="Prudul26B015974"/>
</dbReference>
<dbReference type="InterPro" id="IPR035897">
    <property type="entry name" value="Toll_tir_struct_dom_sf"/>
</dbReference>
<dbReference type="Gene3D" id="3.40.50.10140">
    <property type="entry name" value="Toll/interleukin-1 receptor homology (TIR) domain"/>
    <property type="match status" value="1"/>
</dbReference>
<protein>
    <submittedName>
        <fullName evidence="4">PREDICTED: TMV resistance</fullName>
    </submittedName>
</protein>
<dbReference type="InterPro" id="IPR032675">
    <property type="entry name" value="LRR_dom_sf"/>
</dbReference>
<sequence length="682" mass="76749">MGTRTALEAFSSSSSSSKQWMYDVFLSFRGEDTRNNFMGHLHMALKEAGFNVFIDDDELEKGEDIAAELVFRHKKKTAELVQAILGSRISVIVFSRRYAASSWGLEELVKIMECKRTPGQMAFPIFYDVDPSDVRKQTGWFGEAFMKHEDRFLLDMDKVQRWRSALTEAATLSGWDLRSTADGETAKQPNGLAHLQEQLLSDILKPTKLKVDTIDRRINVIKERLPCKRVLVIIDDIDRLDQLNAIAGNRDWFGSGSRIIVTRRDEHLLNQLEVDAIHLAPVMNEAEALELFKIGMSVLLERCLVTVSQRNKLMMHDFLLDMGRKIVCEQFPKELGKRSRLWNNKDGPKEVEGLILNVRSSEKYSNLTHLRKDAGQLILKDCTSLSEVHQSIGHLEKLVLVNLKDCKLLKDLPRSLYHSKSVAFLVLSGCPRLGNLAEDLGEMVSLITLLADNTSIREVLSAIVRLKNLRYFSLCGLKGLPSDSIPCFFWSWVLAGKIPKSPDLLLPSLQGLNSLKALNLAYCNLTDDSIPKDVWSLPHMESLCLTGNSFQSLPSLSGLSKLGALFLDDCTNLHAIPELPSNLRELIANYCTELVTTGNLSEMISLEEISLNYCPKLIEISNIGSESTWIYLEMEGCNSITANPSNMLLQGWNLCGEIGVFLCENDIPEWFPYVGEGNFRLL</sequence>
<dbReference type="Gene3D" id="3.80.10.10">
    <property type="entry name" value="Ribonuclease Inhibitor"/>
    <property type="match status" value="2"/>
</dbReference>
<dbReference type="PANTHER" id="PTHR11017">
    <property type="entry name" value="LEUCINE-RICH REPEAT-CONTAINING PROTEIN"/>
    <property type="match status" value="1"/>
</dbReference>
<dbReference type="Gene3D" id="3.40.50.300">
    <property type="entry name" value="P-loop containing nucleotide triphosphate hydrolases"/>
    <property type="match status" value="1"/>
</dbReference>
<accession>A0A5E4GE20</accession>
<dbReference type="InterPro" id="IPR000157">
    <property type="entry name" value="TIR_dom"/>
</dbReference>
<dbReference type="OMA" id="ENDIPEW"/>
<feature type="non-terminal residue" evidence="4">
    <location>
        <position position="682"/>
    </location>
</feature>
<dbReference type="PANTHER" id="PTHR11017:SF575">
    <property type="entry name" value="ADP-RIBOSYL CYCLASE_CYCLIC ADP-RIBOSE HYDROLASE"/>
    <property type="match status" value="1"/>
</dbReference>
<dbReference type="Pfam" id="PF23282">
    <property type="entry name" value="WHD_ROQ1"/>
    <property type="match status" value="1"/>
</dbReference>
<dbReference type="InParanoid" id="A0A5E4GE20"/>
<name>A0A5E4GE20_PRUDU</name>
<keyword evidence="2" id="KW-0520">NAD</keyword>
<evidence type="ECO:0000256" key="1">
    <source>
        <dbReference type="ARBA" id="ARBA00022737"/>
    </source>
</evidence>
<dbReference type="SUPFAM" id="SSF52058">
    <property type="entry name" value="L domain-like"/>
    <property type="match status" value="1"/>
</dbReference>
<dbReference type="InterPro" id="IPR044974">
    <property type="entry name" value="Disease_R_plants"/>
</dbReference>
<evidence type="ECO:0000259" key="3">
    <source>
        <dbReference type="PROSITE" id="PS50104"/>
    </source>
</evidence>
<dbReference type="PROSITE" id="PS50104">
    <property type="entry name" value="TIR"/>
    <property type="match status" value="1"/>
</dbReference>
<dbReference type="SUPFAM" id="SSF52540">
    <property type="entry name" value="P-loop containing nucleoside triphosphate hydrolases"/>
    <property type="match status" value="1"/>
</dbReference>
<dbReference type="FunFam" id="3.40.50.10140:FF:000007">
    <property type="entry name" value="Disease resistance protein (TIR-NBS-LRR class)"/>
    <property type="match status" value="1"/>
</dbReference>
<proteinExistence type="predicted"/>
<evidence type="ECO:0000313" key="4">
    <source>
        <dbReference type="EMBL" id="VVA37860.1"/>
    </source>
</evidence>
<dbReference type="InterPro" id="IPR027417">
    <property type="entry name" value="P-loop_NTPase"/>
</dbReference>
<dbReference type="InterPro" id="IPR058192">
    <property type="entry name" value="WHD_ROQ1-like"/>
</dbReference>
<dbReference type="SMART" id="SM00255">
    <property type="entry name" value="TIR"/>
    <property type="match status" value="1"/>
</dbReference>